<protein>
    <submittedName>
        <fullName evidence="2">Uncharacterized protein</fullName>
    </submittedName>
</protein>
<organism evidence="2 3">
    <name type="scientific">Caerostris extrusa</name>
    <name type="common">Bark spider</name>
    <name type="synonym">Caerostris bankana</name>
    <dbReference type="NCBI Taxonomy" id="172846"/>
    <lineage>
        <taxon>Eukaryota</taxon>
        <taxon>Metazoa</taxon>
        <taxon>Ecdysozoa</taxon>
        <taxon>Arthropoda</taxon>
        <taxon>Chelicerata</taxon>
        <taxon>Arachnida</taxon>
        <taxon>Araneae</taxon>
        <taxon>Araneomorphae</taxon>
        <taxon>Entelegynae</taxon>
        <taxon>Araneoidea</taxon>
        <taxon>Araneidae</taxon>
        <taxon>Caerostris</taxon>
    </lineage>
</organism>
<dbReference type="AlphaFoldDB" id="A0AAV4XY47"/>
<feature type="signal peptide" evidence="1">
    <location>
        <begin position="1"/>
        <end position="33"/>
    </location>
</feature>
<dbReference type="Proteomes" id="UP001054945">
    <property type="component" value="Unassembled WGS sequence"/>
</dbReference>
<evidence type="ECO:0000256" key="1">
    <source>
        <dbReference type="SAM" id="SignalP"/>
    </source>
</evidence>
<keyword evidence="1" id="KW-0732">Signal</keyword>
<comment type="caution">
    <text evidence="2">The sequence shown here is derived from an EMBL/GenBank/DDBJ whole genome shotgun (WGS) entry which is preliminary data.</text>
</comment>
<keyword evidence="3" id="KW-1185">Reference proteome</keyword>
<proteinExistence type="predicted"/>
<name>A0AAV4XY47_CAEEX</name>
<sequence>MIEKLIFLAGTMGPSLVSLSSSILICMFWLALAAEMEIDPVWENVFKARSDDDWRTVWHTERHRRCYHDLLVHMDWGVAEKRNAAHHALVKRASSTSAAMVVPDAPGKNTPNTVRLIRVRS</sequence>
<feature type="chain" id="PRO_5043708321" evidence="1">
    <location>
        <begin position="34"/>
        <end position="121"/>
    </location>
</feature>
<reference evidence="2 3" key="1">
    <citation type="submission" date="2021-06" db="EMBL/GenBank/DDBJ databases">
        <title>Caerostris extrusa draft genome.</title>
        <authorList>
            <person name="Kono N."/>
            <person name="Arakawa K."/>
        </authorList>
    </citation>
    <scope>NUCLEOTIDE SEQUENCE [LARGE SCALE GENOMIC DNA]</scope>
</reference>
<evidence type="ECO:0000313" key="3">
    <source>
        <dbReference type="Proteomes" id="UP001054945"/>
    </source>
</evidence>
<evidence type="ECO:0000313" key="2">
    <source>
        <dbReference type="EMBL" id="GIY99478.1"/>
    </source>
</evidence>
<accession>A0AAV4XY47</accession>
<gene>
    <name evidence="2" type="ORF">CEXT_274301</name>
</gene>
<dbReference type="EMBL" id="BPLR01001050">
    <property type="protein sequence ID" value="GIY99478.1"/>
    <property type="molecule type" value="Genomic_DNA"/>
</dbReference>